<accession>A0ABQ7BGV4</accession>
<reference evidence="1 2" key="1">
    <citation type="journal article" date="2020" name="BMC Genomics">
        <title>Intraspecific diversification of the crop wild relative Brassica cretica Lam. using demographic model selection.</title>
        <authorList>
            <person name="Kioukis A."/>
            <person name="Michalopoulou V.A."/>
            <person name="Briers L."/>
            <person name="Pirintsos S."/>
            <person name="Studholme D.J."/>
            <person name="Pavlidis P."/>
            <person name="Sarris P.F."/>
        </authorList>
    </citation>
    <scope>NUCLEOTIDE SEQUENCE [LARGE SCALE GENOMIC DNA]</scope>
    <source>
        <strain evidence="2">cv. PFS-1207/04</strain>
    </source>
</reference>
<gene>
    <name evidence="1" type="ORF">DY000_02041456</name>
</gene>
<organism evidence="1 2">
    <name type="scientific">Brassica cretica</name>
    <name type="common">Mustard</name>
    <dbReference type="NCBI Taxonomy" id="69181"/>
    <lineage>
        <taxon>Eukaryota</taxon>
        <taxon>Viridiplantae</taxon>
        <taxon>Streptophyta</taxon>
        <taxon>Embryophyta</taxon>
        <taxon>Tracheophyta</taxon>
        <taxon>Spermatophyta</taxon>
        <taxon>Magnoliopsida</taxon>
        <taxon>eudicotyledons</taxon>
        <taxon>Gunneridae</taxon>
        <taxon>Pentapetalae</taxon>
        <taxon>rosids</taxon>
        <taxon>malvids</taxon>
        <taxon>Brassicales</taxon>
        <taxon>Brassicaceae</taxon>
        <taxon>Brassiceae</taxon>
        <taxon>Brassica</taxon>
    </lineage>
</organism>
<name>A0ABQ7BGV4_BRACR</name>
<dbReference type="EMBL" id="QGKV02001507">
    <property type="protein sequence ID" value="KAF3531390.1"/>
    <property type="molecule type" value="Genomic_DNA"/>
</dbReference>
<dbReference type="Proteomes" id="UP000266723">
    <property type="component" value="Unassembled WGS sequence"/>
</dbReference>
<evidence type="ECO:0000313" key="2">
    <source>
        <dbReference type="Proteomes" id="UP000266723"/>
    </source>
</evidence>
<evidence type="ECO:0008006" key="3">
    <source>
        <dbReference type="Google" id="ProtNLM"/>
    </source>
</evidence>
<sequence length="84" mass="9555">MLRRLDGVWQFRVVPSPNKACLSKCGRTCSRVFLSVSEGRGLGGRLQLFLMSPLRTDHGACQTLPVQFSFSLWARLCGKYLFRF</sequence>
<keyword evidence="2" id="KW-1185">Reference proteome</keyword>
<protein>
    <recommendedName>
        <fullName evidence="3">Beta-galactosidase</fullName>
    </recommendedName>
</protein>
<evidence type="ECO:0000313" key="1">
    <source>
        <dbReference type="EMBL" id="KAF3531390.1"/>
    </source>
</evidence>
<proteinExistence type="predicted"/>
<comment type="caution">
    <text evidence="1">The sequence shown here is derived from an EMBL/GenBank/DDBJ whole genome shotgun (WGS) entry which is preliminary data.</text>
</comment>